<proteinExistence type="predicted"/>
<protein>
    <submittedName>
        <fullName evidence="1">Uncharacterized protein</fullName>
    </submittedName>
</protein>
<organism evidence="1 2">
    <name type="scientific">Weissella confusa</name>
    <name type="common">Lactobacillus confusus</name>
    <dbReference type="NCBI Taxonomy" id="1583"/>
    <lineage>
        <taxon>Bacteria</taxon>
        <taxon>Bacillati</taxon>
        <taxon>Bacillota</taxon>
        <taxon>Bacilli</taxon>
        <taxon>Lactobacillales</taxon>
        <taxon>Lactobacillaceae</taxon>
        <taxon>Weissella</taxon>
    </lineage>
</organism>
<dbReference type="AlphaFoldDB" id="A0AAE2S5K7"/>
<comment type="caution">
    <text evidence="1">The sequence shown here is derived from an EMBL/GenBank/DDBJ whole genome shotgun (WGS) entry which is preliminary data.</text>
</comment>
<gene>
    <name evidence="1" type="ORF">HAU43_00725</name>
</gene>
<evidence type="ECO:0000313" key="2">
    <source>
        <dbReference type="Proteomes" id="UP000808038"/>
    </source>
</evidence>
<accession>A0AAE2S5K7</accession>
<name>A0AAE2S5K7_WEICO</name>
<sequence>MAYTSKVIQIISQYKLIIKGGWNDGINLGDEFNVVIKGTDVKDPETGQFLGTYDLIKSKLEVTEVFEQYSVLSKLTRKVVPSAFSTMMNMGLEKERTVTNKEKLPVSENEISPIELPDGDENIHVGDLVEKINS</sequence>
<dbReference type="Proteomes" id="UP000808038">
    <property type="component" value="Unassembled WGS sequence"/>
</dbReference>
<dbReference type="EMBL" id="JAAOCX010000001">
    <property type="protein sequence ID" value="MBJ7631639.1"/>
    <property type="molecule type" value="Genomic_DNA"/>
</dbReference>
<evidence type="ECO:0000313" key="1">
    <source>
        <dbReference type="EMBL" id="MBJ7631639.1"/>
    </source>
</evidence>
<reference evidence="1" key="1">
    <citation type="submission" date="2020-02" db="EMBL/GenBank/DDBJ databases">
        <authorList>
            <person name="Fontana A."/>
            <person name="Patrone V."/>
            <person name="Morelli L."/>
        </authorList>
    </citation>
    <scope>NUCLEOTIDE SEQUENCE</scope>
    <source>
        <strain evidence="1">CCUG 30943</strain>
    </source>
</reference>
<dbReference type="RefSeq" id="WP_135411106.1">
    <property type="nucleotide sequence ID" value="NZ_JAAOCW010000001.1"/>
</dbReference>
<reference evidence="1" key="2">
    <citation type="journal article" date="2021" name="Int. J. Food Microbiol.">
        <title>Safety demonstration of a microbial species for use in the food chain: Weissella confusa.</title>
        <authorList>
            <person name="Bourdichon F."/>
            <person name="Patrone V."/>
            <person name="Fontana A."/>
            <person name="Milani G."/>
            <person name="Morelli L."/>
        </authorList>
    </citation>
    <scope>NUCLEOTIDE SEQUENCE</scope>
    <source>
        <strain evidence="1">CCUG 30943</strain>
    </source>
</reference>